<dbReference type="EMBL" id="QVLV01000029">
    <property type="protein sequence ID" value="RGE56169.1"/>
    <property type="molecule type" value="Genomic_DNA"/>
</dbReference>
<sequence length="81" mass="9524">MMVFKGGAMMKYIKSITPIMETLQVVWSDGHIDGYGLVDLGCDWFRMSNDCFYDVYGFNFNPHDYPGLYERCRDIVYPKNF</sequence>
<evidence type="ECO:0000313" key="1">
    <source>
        <dbReference type="EMBL" id="RGE56169.1"/>
    </source>
</evidence>
<comment type="caution">
    <text evidence="1">The sequence shown here is derived from an EMBL/GenBank/DDBJ whole genome shotgun (WGS) entry which is preliminary data.</text>
</comment>
<dbReference type="AlphaFoldDB" id="A0A3E3HWH1"/>
<reference evidence="1" key="1">
    <citation type="submission" date="2018-08" db="EMBL/GenBank/DDBJ databases">
        <title>A genome reference for cultivated species of the human gut microbiota.</title>
        <authorList>
            <person name="Zou Y."/>
            <person name="Xue W."/>
            <person name="Luo G."/>
        </authorList>
    </citation>
    <scope>NUCLEOTIDE SEQUENCE [LARGE SCALE GENOMIC DNA]</scope>
    <source>
        <strain evidence="1">TF05-5AC</strain>
    </source>
</reference>
<name>A0A3E3HWH1_9FIRM</name>
<dbReference type="Proteomes" id="UP000260812">
    <property type="component" value="Unassembled WGS sequence"/>
</dbReference>
<protein>
    <submittedName>
        <fullName evidence="1">Uncharacterized protein</fullName>
    </submittedName>
</protein>
<proteinExistence type="predicted"/>
<keyword evidence="2" id="KW-1185">Reference proteome</keyword>
<accession>A0A3E3HWH1</accession>
<gene>
    <name evidence="1" type="ORF">DXC51_25750</name>
</gene>
<evidence type="ECO:0000313" key="2">
    <source>
        <dbReference type="Proteomes" id="UP000260812"/>
    </source>
</evidence>
<organism evidence="1 2">
    <name type="scientific">Eisenbergiella massiliensis</name>
    <dbReference type="NCBI Taxonomy" id="1720294"/>
    <lineage>
        <taxon>Bacteria</taxon>
        <taxon>Bacillati</taxon>
        <taxon>Bacillota</taxon>
        <taxon>Clostridia</taxon>
        <taxon>Lachnospirales</taxon>
        <taxon>Lachnospiraceae</taxon>
        <taxon>Eisenbergiella</taxon>
    </lineage>
</organism>